<name>A0A3B6G0B7_WHEAT</name>
<dbReference type="InterPro" id="IPR005174">
    <property type="entry name" value="KIB1-4_b-propeller"/>
</dbReference>
<reference evidence="2" key="2">
    <citation type="submission" date="2018-10" db="UniProtKB">
        <authorList>
            <consortium name="EnsemblPlants"/>
        </authorList>
    </citation>
    <scope>IDENTIFICATION</scope>
</reference>
<reference evidence="2" key="1">
    <citation type="submission" date="2018-08" db="EMBL/GenBank/DDBJ databases">
        <authorList>
            <person name="Rossello M."/>
        </authorList>
    </citation>
    <scope>NUCLEOTIDE SEQUENCE [LARGE SCALE GENOMIC DNA]</scope>
    <source>
        <strain evidence="2">cv. Chinese Spring</strain>
    </source>
</reference>
<dbReference type="PANTHER" id="PTHR44259:SF99">
    <property type="entry name" value="OS01G0942200 PROTEIN"/>
    <property type="match status" value="1"/>
</dbReference>
<dbReference type="PANTHER" id="PTHR44259">
    <property type="entry name" value="OS07G0183000 PROTEIN-RELATED"/>
    <property type="match status" value="1"/>
</dbReference>
<keyword evidence="3" id="KW-1185">Reference proteome</keyword>
<accession>A0A3B6G0B7</accession>
<dbReference type="Pfam" id="PF03478">
    <property type="entry name" value="Beta-prop_KIB1-4"/>
    <property type="match status" value="1"/>
</dbReference>
<dbReference type="Gramene" id="TraesCS3B02G529000.1">
    <property type="protein sequence ID" value="TraesCS3B02G529000.1.cds1"/>
    <property type="gene ID" value="TraesCS3B02G529000"/>
</dbReference>
<feature type="domain" description="KIB1-4 beta-propeller" evidence="1">
    <location>
        <begin position="91"/>
        <end position="400"/>
    </location>
</feature>
<dbReference type="STRING" id="4565.A0A3B6G0B7"/>
<organism evidence="2">
    <name type="scientific">Triticum aestivum</name>
    <name type="common">Wheat</name>
    <dbReference type="NCBI Taxonomy" id="4565"/>
    <lineage>
        <taxon>Eukaryota</taxon>
        <taxon>Viridiplantae</taxon>
        <taxon>Streptophyta</taxon>
        <taxon>Embryophyta</taxon>
        <taxon>Tracheophyta</taxon>
        <taxon>Spermatophyta</taxon>
        <taxon>Magnoliopsida</taxon>
        <taxon>Liliopsida</taxon>
        <taxon>Poales</taxon>
        <taxon>Poaceae</taxon>
        <taxon>BOP clade</taxon>
        <taxon>Pooideae</taxon>
        <taxon>Triticodae</taxon>
        <taxon>Triticeae</taxon>
        <taxon>Triticinae</taxon>
        <taxon>Triticum</taxon>
    </lineage>
</organism>
<dbReference type="Gramene" id="TraesCS3B03G1318400.1">
    <property type="protein sequence ID" value="TraesCS3B03G1318400.1.CDS1"/>
    <property type="gene ID" value="TraesCS3B03G1318400"/>
</dbReference>
<proteinExistence type="predicted"/>
<evidence type="ECO:0000259" key="1">
    <source>
        <dbReference type="Pfam" id="PF03478"/>
    </source>
</evidence>
<evidence type="ECO:0000313" key="2">
    <source>
        <dbReference type="EnsemblPlants" id="TraesCS3B02G529000.1.cds1"/>
    </source>
</evidence>
<dbReference type="InterPro" id="IPR050942">
    <property type="entry name" value="F-box_BR-signaling"/>
</dbReference>
<evidence type="ECO:0000313" key="3">
    <source>
        <dbReference type="Proteomes" id="UP000019116"/>
    </source>
</evidence>
<dbReference type="EnsemblPlants" id="TraesCS3B02G529000.1">
    <property type="protein sequence ID" value="TraesCS3B02G529000.1.cds1"/>
    <property type="gene ID" value="TraesCS3B02G529000"/>
</dbReference>
<dbReference type="Proteomes" id="UP000019116">
    <property type="component" value="Chromosome 3B"/>
</dbReference>
<dbReference type="OrthoDB" id="642536at2759"/>
<protein>
    <recommendedName>
        <fullName evidence="1">KIB1-4 beta-propeller domain-containing protein</fullName>
    </recommendedName>
</protein>
<dbReference type="AlphaFoldDB" id="A0A3B6G0B7"/>
<sequence length="451" mass="49850">MRAAAAASDWSGLLPELLEEISRRVGDVKRDRDAFAAVCRPWRRASSATGARLNRHALHLVSLRSGATAVDFSDRAGEVKKTVYLGTDAGGARPHRVIGCSRGWLVVVDKSCGASLLEPVADGRRLPLPDVTSFDCGFIRPLLADDLGGGVCFSVDHHAYRSHIRGPNKKARPSPPETVPIQTMRDEFFHKAALAVSGGDRRESFTVMVIHSGGSGLAFARPGDKCWTSLRTSASTRYQDIIHHDGAFYTISRGDGSIEAWEPSAHGGRTLKPRLVTGPVMAWEFKRCVEFHTETFRQQAYYEGARYLAERDDGGAGLLVVSTVAIFTDDNALRTRRFKVFAVDEREDRWRELQDIGDDVALLVGINHGRRVSTREYQCMEPGRIYYVLKSFAPEFDAMDEDGDDVEECSRYESGVHELRTGVASRKAVFRHAAGGHPVWFVPPVAAPPRR</sequence>